<organism evidence="2 3">
    <name type="scientific">Lysobacter cavernae</name>
    <dbReference type="NCBI Taxonomy" id="1685901"/>
    <lineage>
        <taxon>Bacteria</taxon>
        <taxon>Pseudomonadati</taxon>
        <taxon>Pseudomonadota</taxon>
        <taxon>Gammaproteobacteria</taxon>
        <taxon>Lysobacterales</taxon>
        <taxon>Lysobacteraceae</taxon>
        <taxon>Lysobacter</taxon>
    </lineage>
</organism>
<dbReference type="RefSeq" id="WP_386758233.1">
    <property type="nucleotide sequence ID" value="NZ_JBHRXK010000002.1"/>
</dbReference>
<keyword evidence="3" id="KW-1185">Reference proteome</keyword>
<name>A0ABV7RNZ4_9GAMM</name>
<proteinExistence type="predicted"/>
<feature type="transmembrane region" description="Helical" evidence="1">
    <location>
        <begin position="33"/>
        <end position="58"/>
    </location>
</feature>
<gene>
    <name evidence="2" type="ORF">ACFOLC_05530</name>
</gene>
<evidence type="ECO:0000313" key="3">
    <source>
        <dbReference type="Proteomes" id="UP001595740"/>
    </source>
</evidence>
<reference evidence="3" key="1">
    <citation type="journal article" date="2019" name="Int. J. Syst. Evol. Microbiol.">
        <title>The Global Catalogue of Microorganisms (GCM) 10K type strain sequencing project: providing services to taxonomists for standard genome sequencing and annotation.</title>
        <authorList>
            <consortium name="The Broad Institute Genomics Platform"/>
            <consortium name="The Broad Institute Genome Sequencing Center for Infectious Disease"/>
            <person name="Wu L."/>
            <person name="Ma J."/>
        </authorList>
    </citation>
    <scope>NUCLEOTIDE SEQUENCE [LARGE SCALE GENOMIC DNA]</scope>
    <source>
        <strain evidence="3">KCTC 42875</strain>
    </source>
</reference>
<dbReference type="Proteomes" id="UP001595740">
    <property type="component" value="Unassembled WGS sequence"/>
</dbReference>
<dbReference type="EMBL" id="JBHRXK010000002">
    <property type="protein sequence ID" value="MFC3550472.1"/>
    <property type="molecule type" value="Genomic_DNA"/>
</dbReference>
<keyword evidence="1" id="KW-1133">Transmembrane helix</keyword>
<accession>A0ABV7RNZ4</accession>
<comment type="caution">
    <text evidence="2">The sequence shown here is derived from an EMBL/GenBank/DDBJ whole genome shotgun (WGS) entry which is preliminary data.</text>
</comment>
<keyword evidence="1" id="KW-0812">Transmembrane</keyword>
<evidence type="ECO:0000256" key="1">
    <source>
        <dbReference type="SAM" id="Phobius"/>
    </source>
</evidence>
<keyword evidence="1" id="KW-0472">Membrane</keyword>
<evidence type="ECO:0000313" key="2">
    <source>
        <dbReference type="EMBL" id="MFC3550472.1"/>
    </source>
</evidence>
<sequence length="65" mass="6731">MSLLVAVAWLPGSIALAGNLALNFSGGRGFAWMTFSLVAVCTATCSLAWAVVACWLAARRRASTA</sequence>
<protein>
    <submittedName>
        <fullName evidence="2">Uncharacterized protein</fullName>
    </submittedName>
</protein>